<evidence type="ECO:0000313" key="2">
    <source>
        <dbReference type="Proteomes" id="UP000464378"/>
    </source>
</evidence>
<keyword evidence="2" id="KW-1185">Reference proteome</keyword>
<dbReference type="InParanoid" id="A0A6C2YVW9"/>
<accession>A0A6C2YVW9</accession>
<proteinExistence type="predicted"/>
<sequence length="193" mass="22097">MTQITLELDQLIEQKYPCGFHVPVHIDLGDFLEFADDDWRFDISLEEVLADQKVAVLTFTAADVRERRPDLTEEQAWEVARIGRDDFVRERCHLDFLECTADGLFPSVKRQALDRVYRLKFSVRERLSITEGAHPESRESTDRLHQWLHELAGIERIARKLPDRITGDPAAEGAIAAALDDLESAIIPNEMKA</sequence>
<dbReference type="EMBL" id="LR593887">
    <property type="protein sequence ID" value="VTS07982.1"/>
    <property type="molecule type" value="Genomic_DNA"/>
</dbReference>
<dbReference type="RefSeq" id="WP_162660405.1">
    <property type="nucleotide sequence ID" value="NZ_LR593887.1"/>
</dbReference>
<reference evidence="1" key="1">
    <citation type="submission" date="2019-04" db="EMBL/GenBank/DDBJ databases">
        <authorList>
            <consortium name="Science for Life Laboratories"/>
        </authorList>
    </citation>
    <scope>NUCLEOTIDE SEQUENCE</scope>
    <source>
        <strain evidence="1">MBLW1</strain>
    </source>
</reference>
<dbReference type="Proteomes" id="UP000464378">
    <property type="component" value="Chromosome"/>
</dbReference>
<name>A0A6C2YVW9_9BACT</name>
<evidence type="ECO:0000313" key="1">
    <source>
        <dbReference type="EMBL" id="VIP05313.1"/>
    </source>
</evidence>
<gene>
    <name evidence="1" type="ORF">GMBLW1_38800</name>
</gene>
<protein>
    <submittedName>
        <fullName evidence="1">Uncharacterized protein</fullName>
    </submittedName>
</protein>
<organism evidence="1">
    <name type="scientific">Tuwongella immobilis</name>
    <dbReference type="NCBI Taxonomy" id="692036"/>
    <lineage>
        <taxon>Bacteria</taxon>
        <taxon>Pseudomonadati</taxon>
        <taxon>Planctomycetota</taxon>
        <taxon>Planctomycetia</taxon>
        <taxon>Gemmatales</taxon>
        <taxon>Gemmataceae</taxon>
        <taxon>Tuwongella</taxon>
    </lineage>
</organism>
<dbReference type="EMBL" id="LR586016">
    <property type="protein sequence ID" value="VIP05313.1"/>
    <property type="molecule type" value="Genomic_DNA"/>
</dbReference>
<dbReference type="KEGG" id="tim:GMBLW1_38800"/>
<dbReference type="AlphaFoldDB" id="A0A6C2YVW9"/>